<sequence>MSGYSEFPWRALYAKGIPHTIEAPFASALDMFKNSSNNNPNNVGIWYFDTPISLSEMDKHSDALACALLARGFKHGDRLAVYMQNLPQFVISMLATWKAGGVMVSVNPMNKERELETLLLDSGARVLVTQEALWEDVARGVVASGNSAVDIVITTNEIDYVVGEVPAILKGSKK</sequence>
<evidence type="ECO:0000259" key="1">
    <source>
        <dbReference type="Pfam" id="PF00501"/>
    </source>
</evidence>
<dbReference type="Gene3D" id="3.40.50.980">
    <property type="match status" value="1"/>
</dbReference>
<name>A0A6J6ME10_9ZZZZ</name>
<accession>A0A6J6ME10</accession>
<evidence type="ECO:0000313" key="2">
    <source>
        <dbReference type="EMBL" id="CAB4672480.1"/>
    </source>
</evidence>
<dbReference type="PANTHER" id="PTHR43767:SF1">
    <property type="entry name" value="NONRIBOSOMAL PEPTIDE SYNTHASE PES1 (EUROFUNG)-RELATED"/>
    <property type="match status" value="1"/>
</dbReference>
<dbReference type="AlphaFoldDB" id="A0A6J6ME10"/>
<dbReference type="Pfam" id="PF00501">
    <property type="entry name" value="AMP-binding"/>
    <property type="match status" value="1"/>
</dbReference>
<dbReference type="InterPro" id="IPR000873">
    <property type="entry name" value="AMP-dep_synth/lig_dom"/>
</dbReference>
<dbReference type="SUPFAM" id="SSF56801">
    <property type="entry name" value="Acetyl-CoA synthetase-like"/>
    <property type="match status" value="1"/>
</dbReference>
<organism evidence="2">
    <name type="scientific">freshwater metagenome</name>
    <dbReference type="NCBI Taxonomy" id="449393"/>
    <lineage>
        <taxon>unclassified sequences</taxon>
        <taxon>metagenomes</taxon>
        <taxon>ecological metagenomes</taxon>
    </lineage>
</organism>
<reference evidence="2" key="1">
    <citation type="submission" date="2020-05" db="EMBL/GenBank/DDBJ databases">
        <authorList>
            <person name="Chiriac C."/>
            <person name="Salcher M."/>
            <person name="Ghai R."/>
            <person name="Kavagutti S V."/>
        </authorList>
    </citation>
    <scope>NUCLEOTIDE SEQUENCE</scope>
</reference>
<gene>
    <name evidence="2" type="ORF">UFOPK2334_00602</name>
</gene>
<dbReference type="PANTHER" id="PTHR43767">
    <property type="entry name" value="LONG-CHAIN-FATTY-ACID--COA LIGASE"/>
    <property type="match status" value="1"/>
</dbReference>
<dbReference type="InterPro" id="IPR050237">
    <property type="entry name" value="ATP-dep_AMP-bd_enzyme"/>
</dbReference>
<protein>
    <submittedName>
        <fullName evidence="2">Unannotated protein</fullName>
    </submittedName>
</protein>
<dbReference type="EMBL" id="CAEZXA010000038">
    <property type="protein sequence ID" value="CAB4672480.1"/>
    <property type="molecule type" value="Genomic_DNA"/>
</dbReference>
<proteinExistence type="predicted"/>
<feature type="domain" description="AMP-dependent synthetase/ligase" evidence="1">
    <location>
        <begin position="33"/>
        <end position="136"/>
    </location>
</feature>